<feature type="transmembrane region" description="Helical" evidence="1">
    <location>
        <begin position="22"/>
        <end position="44"/>
    </location>
</feature>
<comment type="caution">
    <text evidence="3">The sequence shown here is derived from an EMBL/GenBank/DDBJ whole genome shotgun (WGS) entry which is preliminary data.</text>
</comment>
<proteinExistence type="predicted"/>
<keyword evidence="1" id="KW-0472">Membrane</keyword>
<feature type="transmembrane region" description="Helical" evidence="1">
    <location>
        <begin position="65"/>
        <end position="84"/>
    </location>
</feature>
<organism evidence="3 4">
    <name type="scientific">Stagnihabitans tardus</name>
    <dbReference type="NCBI Taxonomy" id="2699202"/>
    <lineage>
        <taxon>Bacteria</taxon>
        <taxon>Pseudomonadati</taxon>
        <taxon>Pseudomonadota</taxon>
        <taxon>Alphaproteobacteria</taxon>
        <taxon>Rhodobacterales</taxon>
        <taxon>Paracoccaceae</taxon>
        <taxon>Stagnihabitans</taxon>
    </lineage>
</organism>
<name>A0AAE4YCG0_9RHOB</name>
<dbReference type="InterPro" id="IPR037185">
    <property type="entry name" value="EmrE-like"/>
</dbReference>
<keyword evidence="1" id="KW-0812">Transmembrane</keyword>
<protein>
    <submittedName>
        <fullName evidence="3">EamA family transporter</fullName>
    </submittedName>
</protein>
<evidence type="ECO:0000256" key="1">
    <source>
        <dbReference type="SAM" id="Phobius"/>
    </source>
</evidence>
<feature type="transmembrane region" description="Helical" evidence="1">
    <location>
        <begin position="229"/>
        <end position="246"/>
    </location>
</feature>
<dbReference type="Proteomes" id="UP001193501">
    <property type="component" value="Unassembled WGS sequence"/>
</dbReference>
<dbReference type="PANTHER" id="PTHR22911:SF103">
    <property type="entry name" value="BLR2811 PROTEIN"/>
    <property type="match status" value="1"/>
</dbReference>
<accession>A0AAE4YCG0</accession>
<feature type="transmembrane region" description="Helical" evidence="1">
    <location>
        <begin position="138"/>
        <end position="157"/>
    </location>
</feature>
<feature type="domain" description="EamA" evidence="2">
    <location>
        <begin position="3"/>
        <end position="129"/>
    </location>
</feature>
<dbReference type="InterPro" id="IPR000620">
    <property type="entry name" value="EamA_dom"/>
</dbReference>
<keyword evidence="4" id="KW-1185">Reference proteome</keyword>
<evidence type="ECO:0000313" key="3">
    <source>
        <dbReference type="EMBL" id="NBZ87400.1"/>
    </source>
</evidence>
<feature type="transmembrane region" description="Helical" evidence="1">
    <location>
        <begin position="169"/>
        <end position="191"/>
    </location>
</feature>
<feature type="transmembrane region" description="Helical" evidence="1">
    <location>
        <begin position="252"/>
        <end position="269"/>
    </location>
</feature>
<dbReference type="GO" id="GO:0016020">
    <property type="term" value="C:membrane"/>
    <property type="evidence" value="ECO:0007669"/>
    <property type="project" value="InterPro"/>
</dbReference>
<sequence>MVATTLIFSAQDGITRHMATHYPVQMVVMLRFWFIAVLMGSIAWRQGRLGPMLATRQIPLHIARGVLLVTQISMSGLAFAKIGLIESQALLTSYPLWVAALSGLVLGERVGWRRWSAIGVGFAGILVMLRPGVSVLSFWSVMPLAAALLFALYALLTRLAARQDSAEQSFLWTGIVGAVVMTFVGLPAWVPFSAQDWGLMGLLCLTSASGHWLMIRAYDAAEAAAVQPFAYLQLVWIAILGVAFYGETLRGAVIIGSSLVVAAGLFTLWRQRVTGRG</sequence>
<feature type="domain" description="EamA" evidence="2">
    <location>
        <begin position="139"/>
        <end position="267"/>
    </location>
</feature>
<dbReference type="AlphaFoldDB" id="A0AAE4YCG0"/>
<evidence type="ECO:0000259" key="2">
    <source>
        <dbReference type="Pfam" id="PF00892"/>
    </source>
</evidence>
<dbReference type="PANTHER" id="PTHR22911">
    <property type="entry name" value="ACYL-MALONYL CONDENSING ENZYME-RELATED"/>
    <property type="match status" value="1"/>
</dbReference>
<gene>
    <name evidence="3" type="ORF">GV832_07390</name>
</gene>
<evidence type="ECO:0000313" key="4">
    <source>
        <dbReference type="Proteomes" id="UP001193501"/>
    </source>
</evidence>
<reference evidence="3" key="1">
    <citation type="submission" date="2020-01" db="EMBL/GenBank/DDBJ databases">
        <authorList>
            <person name="Chen W.-M."/>
        </authorList>
    </citation>
    <scope>NUCLEOTIDE SEQUENCE</scope>
    <source>
        <strain evidence="3">CYK-10</strain>
    </source>
</reference>
<dbReference type="SUPFAM" id="SSF103481">
    <property type="entry name" value="Multidrug resistance efflux transporter EmrE"/>
    <property type="match status" value="2"/>
</dbReference>
<keyword evidence="1" id="KW-1133">Transmembrane helix</keyword>
<dbReference type="Pfam" id="PF00892">
    <property type="entry name" value="EamA"/>
    <property type="match status" value="2"/>
</dbReference>
<dbReference type="EMBL" id="JAABNR010000005">
    <property type="protein sequence ID" value="NBZ87400.1"/>
    <property type="molecule type" value="Genomic_DNA"/>
</dbReference>